<evidence type="ECO:0000313" key="1">
    <source>
        <dbReference type="EMBL" id="MFJ1470185.1"/>
    </source>
</evidence>
<protein>
    <submittedName>
        <fullName evidence="1">Uncharacterized protein</fullName>
    </submittedName>
</protein>
<evidence type="ECO:0000313" key="2">
    <source>
        <dbReference type="Proteomes" id="UP001168096"/>
    </source>
</evidence>
<name>A0ACC7MDJ2_9BURK</name>
<dbReference type="Proteomes" id="UP001168096">
    <property type="component" value="Unassembled WGS sequence"/>
</dbReference>
<accession>A0ACC7MDJ2</accession>
<keyword evidence="2" id="KW-1185">Reference proteome</keyword>
<organism evidence="1 2">
    <name type="scientific">Massilia orientalis</name>
    <dbReference type="NCBI Taxonomy" id="3050128"/>
    <lineage>
        <taxon>Bacteria</taxon>
        <taxon>Pseudomonadati</taxon>
        <taxon>Pseudomonadota</taxon>
        <taxon>Betaproteobacteria</taxon>
        <taxon>Burkholderiales</taxon>
        <taxon>Oxalobacteraceae</taxon>
        <taxon>Telluria group</taxon>
        <taxon>Massilia</taxon>
    </lineage>
</organism>
<reference evidence="1" key="1">
    <citation type="submission" date="2024-11" db="EMBL/GenBank/DDBJ databases">
        <title>Description of Massilia orientalis sp. nov., isolated from rhizosphere soil of Ageratina adenophora.</title>
        <authorList>
            <person name="Wang Y."/>
        </authorList>
    </citation>
    <scope>NUCLEOTIDE SEQUENCE</scope>
    <source>
        <strain evidence="1">YIM B02787</strain>
    </source>
</reference>
<comment type="caution">
    <text evidence="1">The sequence shown here is derived from an EMBL/GenBank/DDBJ whole genome shotgun (WGS) entry which is preliminary data.</text>
</comment>
<gene>
    <name evidence="1" type="ORF">QPK29_020935</name>
</gene>
<sequence length="233" mass="26054">MPFAENLAVVKDIVVVLGTLTTMSLGLYGLKVWKRDLVGKETYAVIRNVIKQLHKVSKAAGRARRKVHLHEHVRMAPEEAKHFTANEQWRLAEAAVYSARLDDLGASIAALDDSILEARILLGSSIHATTLVFHGAVREAIGRVNDYLDLLHDQHLSLAEDSPAIQSAQQAMYPSDDFGDELSLRIADARESAEIALLRYLHRRDIRGTVLKPNAAKAELEKWKRMTPHRRGD</sequence>
<proteinExistence type="predicted"/>
<dbReference type="EMBL" id="JASNRB020000013">
    <property type="protein sequence ID" value="MFJ1470185.1"/>
    <property type="molecule type" value="Genomic_DNA"/>
</dbReference>